<proteinExistence type="predicted"/>
<sequence length="293" mass="34059">MFKRGIENQAFIDALKELFNDKNSFWYKIVNDNDLFIAIRDEYINVYYKGNSICKLSFNNGKLVNETHYKYLLNPNLSDIYVKAIDGTFEHQNSEMKFIPSLSDIDLIKTASNPYSGEEKSGVHLMLKKWDDVIDTEIAFDDSSRIDLLKIEKKGNSELKLVFYEAKHFSNPEIRAQGQDEPKVINQLKRYEGTLKLHESEILESYKIVCRNKKDLEIVKNCNLIDGVLNNKLSIDFQPKLIIFGFDQDQKDGRVWKQHKDKLQTILGDRLELKGNIQKSPPYARNIKSKDGH</sequence>
<name>A0A5J4Q9W3_9ZZZZ</name>
<organism evidence="1">
    <name type="scientific">termite gut metagenome</name>
    <dbReference type="NCBI Taxonomy" id="433724"/>
    <lineage>
        <taxon>unclassified sequences</taxon>
        <taxon>metagenomes</taxon>
        <taxon>organismal metagenomes</taxon>
    </lineage>
</organism>
<accession>A0A5J4Q9W3</accession>
<gene>
    <name evidence="1" type="ORF">EZS27_031193</name>
</gene>
<dbReference type="EMBL" id="SNRY01004064">
    <property type="protein sequence ID" value="KAA6318846.1"/>
    <property type="molecule type" value="Genomic_DNA"/>
</dbReference>
<dbReference type="AlphaFoldDB" id="A0A5J4Q9W3"/>
<evidence type="ECO:0000313" key="1">
    <source>
        <dbReference type="EMBL" id="KAA6318846.1"/>
    </source>
</evidence>
<reference evidence="1" key="1">
    <citation type="submission" date="2019-03" db="EMBL/GenBank/DDBJ databases">
        <title>Single cell metagenomics reveals metabolic interactions within the superorganism composed of flagellate Streblomastix strix and complex community of Bacteroidetes bacteria on its surface.</title>
        <authorList>
            <person name="Treitli S.C."/>
            <person name="Kolisko M."/>
            <person name="Husnik F."/>
            <person name="Keeling P."/>
            <person name="Hampl V."/>
        </authorList>
    </citation>
    <scope>NUCLEOTIDE SEQUENCE</scope>
    <source>
        <strain evidence="1">STM</strain>
    </source>
</reference>
<protein>
    <submittedName>
        <fullName evidence="1">Uncharacterized protein</fullName>
    </submittedName>
</protein>
<comment type="caution">
    <text evidence="1">The sequence shown here is derived from an EMBL/GenBank/DDBJ whole genome shotgun (WGS) entry which is preliminary data.</text>
</comment>